<keyword evidence="9 14" id="KW-0067">ATP-binding</keyword>
<accession>A0A4R7PGF2</accession>
<keyword evidence="6 16" id="KW-0812">Transmembrane</keyword>
<evidence type="ECO:0000256" key="5">
    <source>
        <dbReference type="ARBA" id="ARBA00022618"/>
    </source>
</evidence>
<feature type="transmembrane region" description="Helical" evidence="16">
    <location>
        <begin position="7"/>
        <end position="27"/>
    </location>
</feature>
<dbReference type="GO" id="GO:0003677">
    <property type="term" value="F:DNA binding"/>
    <property type="evidence" value="ECO:0007669"/>
    <property type="project" value="UniProtKB-KW"/>
</dbReference>
<feature type="region of interest" description="Disordered" evidence="15">
    <location>
        <begin position="703"/>
        <end position="722"/>
    </location>
</feature>
<dbReference type="EMBL" id="SOBT01000008">
    <property type="protein sequence ID" value="TDU32892.1"/>
    <property type="molecule type" value="Genomic_DNA"/>
</dbReference>
<evidence type="ECO:0000256" key="8">
    <source>
        <dbReference type="ARBA" id="ARBA00022829"/>
    </source>
</evidence>
<feature type="binding site" evidence="14">
    <location>
        <begin position="440"/>
        <end position="447"/>
    </location>
    <ligand>
        <name>ATP</name>
        <dbReference type="ChEBI" id="CHEBI:30616"/>
    </ligand>
</feature>
<dbReference type="InterPro" id="IPR027417">
    <property type="entry name" value="P-loop_NTPase"/>
</dbReference>
<evidence type="ECO:0000256" key="1">
    <source>
        <dbReference type="ARBA" id="ARBA00004651"/>
    </source>
</evidence>
<dbReference type="InterPro" id="IPR050206">
    <property type="entry name" value="FtsK/SpoIIIE/SftA"/>
</dbReference>
<proteinExistence type="inferred from homology"/>
<evidence type="ECO:0000256" key="6">
    <source>
        <dbReference type="ARBA" id="ARBA00022692"/>
    </source>
</evidence>
<dbReference type="PANTHER" id="PTHR22683">
    <property type="entry name" value="SPORULATION PROTEIN RELATED"/>
    <property type="match status" value="1"/>
</dbReference>
<reference evidence="18 19" key="1">
    <citation type="submission" date="2019-03" db="EMBL/GenBank/DDBJ databases">
        <title>Genomic Encyclopedia of Type Strains, Phase IV (KMG-IV): sequencing the most valuable type-strain genomes for metagenomic binning, comparative biology and taxonomic classification.</title>
        <authorList>
            <person name="Goeker M."/>
        </authorList>
    </citation>
    <scope>NUCLEOTIDE SEQUENCE [LARGE SCALE GENOMIC DNA]</scope>
    <source>
        <strain evidence="18 19">DSM 26377</strain>
    </source>
</reference>
<evidence type="ECO:0000256" key="9">
    <source>
        <dbReference type="ARBA" id="ARBA00022840"/>
    </source>
</evidence>
<dbReference type="SUPFAM" id="SSF46785">
    <property type="entry name" value="Winged helix' DNA-binding domain"/>
    <property type="match status" value="1"/>
</dbReference>
<dbReference type="InterPro" id="IPR025199">
    <property type="entry name" value="FtsK_4TM"/>
</dbReference>
<feature type="transmembrane region" description="Helical" evidence="16">
    <location>
        <begin position="61"/>
        <end position="81"/>
    </location>
</feature>
<evidence type="ECO:0000256" key="15">
    <source>
        <dbReference type="SAM" id="MobiDB-lite"/>
    </source>
</evidence>
<keyword evidence="12 16" id="KW-0472">Membrane</keyword>
<dbReference type="Pfam" id="PF17854">
    <property type="entry name" value="FtsK_alpha"/>
    <property type="match status" value="1"/>
</dbReference>
<sequence>MERLPREAGLLACIGITLFLLVALISFDPNDPGWTSSGAGTPVQNLVGPLGAWTADVMLSLFGYVAFFLPWGVCVAGVRIYRGAPATTPMPVLVRIAAWMVMLVALAGLCALHAGVWPSFPPQGGGGISGQVIGAWFVTALKPLGASLSLLTLFLSAAPLALMFSWVGVVDRVGGLVMRLVPKRREKSIERDPLLELAGQADPEAASKPARGSRRKAPDLGEAARPVPLVEPETQLGLSGFADDAVPMRLGAAEPDIDLAVEPAAPRAPRAPRKPVKLESSTAFRGDPIPSVALLDPPRASGKRYTNEELEKLSRDVERHLADFGIKCQVVAATPGPVITRFELQPAPGVKGAQITNLSNDLARSLSVSRVRVIEVIEGKPYVGLEIPNTKREMVALREILESPAYKNSTSPLSMALGKDIAGNPVSVDLGRMPHLLVAGTTGAGKSVAINVMILSMLYKATRDQVRFIFIDPKMLELSVYADIPHLLTPVVTDMKDAANALRWCVAEMERRYRLMTQLGVRNLAGMNKKIEDAEAAGLPIRDPLKIAPDMFSSGGDGPLPEPEALAPLPHIVVVIDELADMMMVVGKKVEELIARLAQKARAAGVHLIVATQRPSVDVITGLIKANIPSRIAFQVASRVDSRTILDQQGAETLLGHGDMLYRPIGASTVARVHGAFVDDHEVHKVVAYLKQVAPPDYIEDICADEPQAPQPGEGGDDAESDPLYDQAVAMVLQERKASVSWVQRRLKIGYNRAARMVEQMESSGLVGPSGPGGNRDILAPGGRD</sequence>
<keyword evidence="19" id="KW-1185">Reference proteome</keyword>
<dbReference type="Gene3D" id="3.40.50.300">
    <property type="entry name" value="P-loop containing nucleotide triphosphate hydrolases"/>
    <property type="match status" value="1"/>
</dbReference>
<dbReference type="InterPro" id="IPR018541">
    <property type="entry name" value="Ftsk_gamma"/>
</dbReference>
<dbReference type="InterPro" id="IPR036388">
    <property type="entry name" value="WH-like_DNA-bd_sf"/>
</dbReference>
<dbReference type="Gene3D" id="1.10.10.10">
    <property type="entry name" value="Winged helix-like DNA-binding domain superfamily/Winged helix DNA-binding domain"/>
    <property type="match status" value="1"/>
</dbReference>
<dbReference type="GO" id="GO:0005524">
    <property type="term" value="F:ATP binding"/>
    <property type="evidence" value="ECO:0007669"/>
    <property type="project" value="UniProtKB-UniRule"/>
</dbReference>
<organism evidence="18 19">
    <name type="scientific">Panacagrimonas perspica</name>
    <dbReference type="NCBI Taxonomy" id="381431"/>
    <lineage>
        <taxon>Bacteria</taxon>
        <taxon>Pseudomonadati</taxon>
        <taxon>Pseudomonadota</taxon>
        <taxon>Gammaproteobacteria</taxon>
        <taxon>Nevskiales</taxon>
        <taxon>Nevskiaceae</taxon>
        <taxon>Panacagrimonas</taxon>
    </lineage>
</organism>
<evidence type="ECO:0000313" key="19">
    <source>
        <dbReference type="Proteomes" id="UP000295341"/>
    </source>
</evidence>
<dbReference type="PANTHER" id="PTHR22683:SF41">
    <property type="entry name" value="DNA TRANSLOCASE FTSK"/>
    <property type="match status" value="1"/>
</dbReference>
<comment type="caution">
    <text evidence="18">The sequence shown here is derived from an EMBL/GenBank/DDBJ whole genome shotgun (WGS) entry which is preliminary data.</text>
</comment>
<dbReference type="SUPFAM" id="SSF52540">
    <property type="entry name" value="P-loop containing nucleoside triphosphate hydrolases"/>
    <property type="match status" value="1"/>
</dbReference>
<keyword evidence="10 16" id="KW-1133">Transmembrane helix</keyword>
<evidence type="ECO:0000256" key="11">
    <source>
        <dbReference type="ARBA" id="ARBA00023125"/>
    </source>
</evidence>
<evidence type="ECO:0000256" key="7">
    <source>
        <dbReference type="ARBA" id="ARBA00022741"/>
    </source>
</evidence>
<comment type="subcellular location">
    <subcellularLocation>
        <location evidence="1">Cell membrane</location>
        <topology evidence="1">Multi-pass membrane protein</topology>
    </subcellularLocation>
</comment>
<dbReference type="InterPro" id="IPR036390">
    <property type="entry name" value="WH_DNA-bd_sf"/>
</dbReference>
<evidence type="ECO:0000256" key="10">
    <source>
        <dbReference type="ARBA" id="ARBA00022989"/>
    </source>
</evidence>
<dbReference type="Gene3D" id="3.30.980.40">
    <property type="match status" value="1"/>
</dbReference>
<dbReference type="GO" id="GO:0007059">
    <property type="term" value="P:chromosome segregation"/>
    <property type="evidence" value="ECO:0007669"/>
    <property type="project" value="UniProtKB-KW"/>
</dbReference>
<keyword evidence="8" id="KW-0159">Chromosome partition</keyword>
<feature type="transmembrane region" description="Helical" evidence="16">
    <location>
        <begin position="93"/>
        <end position="117"/>
    </location>
</feature>
<dbReference type="CDD" id="cd01127">
    <property type="entry name" value="TrwB_TraG_TraD_VirD4"/>
    <property type="match status" value="1"/>
</dbReference>
<evidence type="ECO:0000256" key="12">
    <source>
        <dbReference type="ARBA" id="ARBA00023136"/>
    </source>
</evidence>
<dbReference type="Pfam" id="PF13491">
    <property type="entry name" value="FtsK_4TM"/>
    <property type="match status" value="1"/>
</dbReference>
<name>A0A4R7PGF2_9GAMM</name>
<evidence type="ECO:0000256" key="14">
    <source>
        <dbReference type="PROSITE-ProRule" id="PRU00289"/>
    </source>
</evidence>
<dbReference type="PROSITE" id="PS50901">
    <property type="entry name" value="FTSK"/>
    <property type="match status" value="1"/>
</dbReference>
<protein>
    <recommendedName>
        <fullName evidence="3">DNA translocase FtsK</fullName>
    </recommendedName>
</protein>
<evidence type="ECO:0000259" key="17">
    <source>
        <dbReference type="PROSITE" id="PS50901"/>
    </source>
</evidence>
<evidence type="ECO:0000313" key="18">
    <source>
        <dbReference type="EMBL" id="TDU32892.1"/>
    </source>
</evidence>
<gene>
    <name evidence="18" type="ORF">DFR24_2302</name>
</gene>
<dbReference type="Proteomes" id="UP000295341">
    <property type="component" value="Unassembled WGS sequence"/>
</dbReference>
<dbReference type="Pfam" id="PF09397">
    <property type="entry name" value="FtsK_gamma"/>
    <property type="match status" value="1"/>
</dbReference>
<keyword evidence="5" id="KW-0132">Cell division</keyword>
<dbReference type="Pfam" id="PF01580">
    <property type="entry name" value="FtsK_SpoIIIE"/>
    <property type="match status" value="1"/>
</dbReference>
<feature type="region of interest" description="Disordered" evidence="15">
    <location>
        <begin position="192"/>
        <end position="227"/>
    </location>
</feature>
<feature type="transmembrane region" description="Helical" evidence="16">
    <location>
        <begin position="123"/>
        <end position="141"/>
    </location>
</feature>
<evidence type="ECO:0000256" key="2">
    <source>
        <dbReference type="ARBA" id="ARBA00006474"/>
    </source>
</evidence>
<feature type="transmembrane region" description="Helical" evidence="16">
    <location>
        <begin position="148"/>
        <end position="169"/>
    </location>
</feature>
<dbReference type="GO" id="GO:0051301">
    <property type="term" value="P:cell division"/>
    <property type="evidence" value="ECO:0007669"/>
    <property type="project" value="UniProtKB-KW"/>
</dbReference>
<keyword evidence="7 14" id="KW-0547">Nucleotide-binding</keyword>
<evidence type="ECO:0000256" key="13">
    <source>
        <dbReference type="ARBA" id="ARBA00023306"/>
    </source>
</evidence>
<dbReference type="AlphaFoldDB" id="A0A4R7PGF2"/>
<evidence type="ECO:0000256" key="4">
    <source>
        <dbReference type="ARBA" id="ARBA00022475"/>
    </source>
</evidence>
<dbReference type="FunFam" id="3.40.50.300:FF:000209">
    <property type="entry name" value="Cell division protein FtsK"/>
    <property type="match status" value="1"/>
</dbReference>
<feature type="domain" description="FtsK" evidence="17">
    <location>
        <begin position="423"/>
        <end position="643"/>
    </location>
</feature>
<feature type="region of interest" description="Disordered" evidence="15">
    <location>
        <begin position="261"/>
        <end position="282"/>
    </location>
</feature>
<comment type="similarity">
    <text evidence="2">Belongs to the FtsK/SpoIIIE/SftA family.</text>
</comment>
<keyword evidence="4" id="KW-1003">Cell membrane</keyword>
<feature type="region of interest" description="Disordered" evidence="15">
    <location>
        <begin position="762"/>
        <end position="785"/>
    </location>
</feature>
<keyword evidence="11" id="KW-0238">DNA-binding</keyword>
<dbReference type="InterPro" id="IPR041027">
    <property type="entry name" value="FtsK_alpha"/>
</dbReference>
<dbReference type="SMART" id="SM00843">
    <property type="entry name" value="Ftsk_gamma"/>
    <property type="match status" value="1"/>
</dbReference>
<evidence type="ECO:0000256" key="3">
    <source>
        <dbReference type="ARBA" id="ARBA00020887"/>
    </source>
</evidence>
<dbReference type="RefSeq" id="WP_281280158.1">
    <property type="nucleotide sequence ID" value="NZ_MWIN01000036.1"/>
</dbReference>
<evidence type="ECO:0000256" key="16">
    <source>
        <dbReference type="SAM" id="Phobius"/>
    </source>
</evidence>
<keyword evidence="13" id="KW-0131">Cell cycle</keyword>
<dbReference type="GO" id="GO:0005886">
    <property type="term" value="C:plasma membrane"/>
    <property type="evidence" value="ECO:0007669"/>
    <property type="project" value="UniProtKB-SubCell"/>
</dbReference>
<dbReference type="InterPro" id="IPR002543">
    <property type="entry name" value="FtsK_dom"/>
</dbReference>